<feature type="region of interest" description="Disordered" evidence="9">
    <location>
        <begin position="1"/>
        <end position="22"/>
    </location>
</feature>
<keyword evidence="11" id="KW-1185">Reference proteome</keyword>
<dbReference type="Proteomes" id="UP000295277">
    <property type="component" value="Unassembled WGS sequence"/>
</dbReference>
<dbReference type="PANTHER" id="PTHR33398">
    <property type="entry name" value="30S RIBOSOMAL PROTEIN S20"/>
    <property type="match status" value="1"/>
</dbReference>
<proteinExistence type="inferred from homology"/>
<evidence type="ECO:0000256" key="9">
    <source>
        <dbReference type="SAM" id="MobiDB-lite"/>
    </source>
</evidence>
<evidence type="ECO:0000256" key="3">
    <source>
        <dbReference type="ARBA" id="ARBA00022730"/>
    </source>
</evidence>
<keyword evidence="6 8" id="KW-0687">Ribonucleoprotein</keyword>
<keyword evidence="3 8" id="KW-0699">rRNA-binding</keyword>
<keyword evidence="5 8" id="KW-0689">Ribosomal protein</keyword>
<name>A0A4R1Z0E5_9RHOB</name>
<reference evidence="10 11" key="1">
    <citation type="submission" date="2019-03" db="EMBL/GenBank/DDBJ databases">
        <title>Genomic Encyclopedia of Type Strains, Phase IV (KMG-IV): sequencing the most valuable type-strain genomes for metagenomic binning, comparative biology and taxonomic classification.</title>
        <authorList>
            <person name="Goeker M."/>
        </authorList>
    </citation>
    <scope>NUCLEOTIDE SEQUENCE [LARGE SCALE GENOMIC DNA]</scope>
    <source>
        <strain evidence="10 11">DSM 21153</strain>
    </source>
</reference>
<dbReference type="PANTHER" id="PTHR33398:SF1">
    <property type="entry name" value="SMALL RIBOSOMAL SUBUNIT PROTEIN BS20C"/>
    <property type="match status" value="1"/>
</dbReference>
<dbReference type="SUPFAM" id="SSF46992">
    <property type="entry name" value="Ribosomal protein S20"/>
    <property type="match status" value="1"/>
</dbReference>
<dbReference type="AlphaFoldDB" id="A0A4R1Z0E5"/>
<dbReference type="InterPro" id="IPR036510">
    <property type="entry name" value="Ribosomal_bS20_sf"/>
</dbReference>
<dbReference type="RefSeq" id="WP_132693548.1">
    <property type="nucleotide sequence ID" value="NZ_SLVM01000003.1"/>
</dbReference>
<evidence type="ECO:0000256" key="5">
    <source>
        <dbReference type="ARBA" id="ARBA00022980"/>
    </source>
</evidence>
<gene>
    <name evidence="8" type="primary">rpsT</name>
    <name evidence="10" type="ORF">EV216_103118</name>
</gene>
<evidence type="ECO:0000256" key="7">
    <source>
        <dbReference type="ARBA" id="ARBA00035136"/>
    </source>
</evidence>
<evidence type="ECO:0000256" key="1">
    <source>
        <dbReference type="ARBA" id="ARBA00003134"/>
    </source>
</evidence>
<dbReference type="GO" id="GO:0006412">
    <property type="term" value="P:translation"/>
    <property type="evidence" value="ECO:0007669"/>
    <property type="project" value="UniProtKB-UniRule"/>
</dbReference>
<dbReference type="Pfam" id="PF01649">
    <property type="entry name" value="Ribosomal_S20p"/>
    <property type="match status" value="1"/>
</dbReference>
<dbReference type="GO" id="GO:0070181">
    <property type="term" value="F:small ribosomal subunit rRNA binding"/>
    <property type="evidence" value="ECO:0007669"/>
    <property type="project" value="TreeGrafter"/>
</dbReference>
<evidence type="ECO:0000256" key="4">
    <source>
        <dbReference type="ARBA" id="ARBA00022884"/>
    </source>
</evidence>
<keyword evidence="4 8" id="KW-0694">RNA-binding</keyword>
<evidence type="ECO:0000313" key="10">
    <source>
        <dbReference type="EMBL" id="TCM87040.1"/>
    </source>
</evidence>
<comment type="function">
    <text evidence="1 8">Binds directly to 16S ribosomal RNA.</text>
</comment>
<dbReference type="Gene3D" id="1.20.58.110">
    <property type="entry name" value="Ribosomal protein S20"/>
    <property type="match status" value="1"/>
</dbReference>
<dbReference type="EMBL" id="SLVM01000003">
    <property type="protein sequence ID" value="TCM87040.1"/>
    <property type="molecule type" value="Genomic_DNA"/>
</dbReference>
<sequence length="88" mass="9646">MANSPQAKKRARQIERRTAVNKARRSRIRTFLRKVEEAIATGDQAAATAALRLAQPELMRGVTKGVVHKNTAARKISRLSARVKALGA</sequence>
<evidence type="ECO:0000256" key="8">
    <source>
        <dbReference type="HAMAP-Rule" id="MF_00500"/>
    </source>
</evidence>
<protein>
    <recommendedName>
        <fullName evidence="7 8">Small ribosomal subunit protein bS20</fullName>
    </recommendedName>
</protein>
<accession>A0A4R1Z0E5</accession>
<organism evidence="10 11">
    <name type="scientific">Rhodovulum steppense</name>
    <dbReference type="NCBI Taxonomy" id="540251"/>
    <lineage>
        <taxon>Bacteria</taxon>
        <taxon>Pseudomonadati</taxon>
        <taxon>Pseudomonadota</taxon>
        <taxon>Alphaproteobacteria</taxon>
        <taxon>Rhodobacterales</taxon>
        <taxon>Paracoccaceae</taxon>
        <taxon>Rhodovulum</taxon>
    </lineage>
</organism>
<dbReference type="OrthoDB" id="9807974at2"/>
<dbReference type="GO" id="GO:0003735">
    <property type="term" value="F:structural constituent of ribosome"/>
    <property type="evidence" value="ECO:0007669"/>
    <property type="project" value="InterPro"/>
</dbReference>
<evidence type="ECO:0000313" key="11">
    <source>
        <dbReference type="Proteomes" id="UP000295277"/>
    </source>
</evidence>
<dbReference type="NCBIfam" id="TIGR00029">
    <property type="entry name" value="S20"/>
    <property type="match status" value="1"/>
</dbReference>
<evidence type="ECO:0000256" key="2">
    <source>
        <dbReference type="ARBA" id="ARBA00007634"/>
    </source>
</evidence>
<comment type="similarity">
    <text evidence="2 8">Belongs to the bacterial ribosomal protein bS20 family.</text>
</comment>
<dbReference type="FunFam" id="1.20.58.110:FF:000001">
    <property type="entry name" value="30S ribosomal protein S20"/>
    <property type="match status" value="1"/>
</dbReference>
<comment type="caution">
    <text evidence="10">The sequence shown here is derived from an EMBL/GenBank/DDBJ whole genome shotgun (WGS) entry which is preliminary data.</text>
</comment>
<dbReference type="GO" id="GO:0015935">
    <property type="term" value="C:small ribosomal subunit"/>
    <property type="evidence" value="ECO:0007669"/>
    <property type="project" value="TreeGrafter"/>
</dbReference>
<dbReference type="InterPro" id="IPR002583">
    <property type="entry name" value="Ribosomal_bS20"/>
</dbReference>
<evidence type="ECO:0000256" key="6">
    <source>
        <dbReference type="ARBA" id="ARBA00023274"/>
    </source>
</evidence>
<dbReference type="HAMAP" id="MF_00500">
    <property type="entry name" value="Ribosomal_bS20"/>
    <property type="match status" value="1"/>
</dbReference>